<feature type="transmembrane region" description="Helical" evidence="6">
    <location>
        <begin position="136"/>
        <end position="155"/>
    </location>
</feature>
<evidence type="ECO:0000256" key="5">
    <source>
        <dbReference type="SAM" id="MobiDB-lite"/>
    </source>
</evidence>
<evidence type="ECO:0000256" key="4">
    <source>
        <dbReference type="ARBA" id="ARBA00023136"/>
    </source>
</evidence>
<feature type="transmembrane region" description="Helical" evidence="6">
    <location>
        <begin position="253"/>
        <end position="272"/>
    </location>
</feature>
<feature type="domain" description="O-antigen ligase-related" evidence="7">
    <location>
        <begin position="260"/>
        <end position="438"/>
    </location>
</feature>
<evidence type="ECO:0000313" key="9">
    <source>
        <dbReference type="Proteomes" id="UP000553035"/>
    </source>
</evidence>
<comment type="caution">
    <text evidence="8">The sequence shown here is derived from an EMBL/GenBank/DDBJ whole genome shotgun (WGS) entry which is preliminary data.</text>
</comment>
<evidence type="ECO:0000256" key="3">
    <source>
        <dbReference type="ARBA" id="ARBA00022989"/>
    </source>
</evidence>
<reference evidence="8 9" key="1">
    <citation type="submission" date="2020-07" db="EMBL/GenBank/DDBJ databases">
        <title>Exploring microbial biodiversity for novel pathways involved in the catabolism of aromatic compounds derived from lignin.</title>
        <authorList>
            <person name="Elkins J."/>
        </authorList>
    </citation>
    <scope>NUCLEOTIDE SEQUENCE [LARGE SCALE GENOMIC DNA]</scope>
    <source>
        <strain evidence="8 9">VanB</strain>
    </source>
</reference>
<feature type="transmembrane region" description="Helical" evidence="6">
    <location>
        <begin position="70"/>
        <end position="93"/>
    </location>
</feature>
<evidence type="ECO:0000256" key="1">
    <source>
        <dbReference type="ARBA" id="ARBA00004141"/>
    </source>
</evidence>
<evidence type="ECO:0000259" key="7">
    <source>
        <dbReference type="Pfam" id="PF04932"/>
    </source>
</evidence>
<proteinExistence type="predicted"/>
<feature type="transmembrane region" description="Helical" evidence="6">
    <location>
        <begin position="308"/>
        <end position="327"/>
    </location>
</feature>
<sequence>MKESYFNKNSCAIAAGAGTAILLSQDPGAAFYIGTAGVLLLILMALKSPWHGLLALFPMAFAMRPAPPSLGLQELSFAALLATVFAGSLLQLLRTYTLKDALKVFAAPLLVGFLILAINLAVAMHNQVPLTDWVRGVIPFLFIYALIPVCILVSHDQTRIRWIGGSVATLVFLTAGYIVFYYFYQGIWRPYWIDPADAQAIKLTKEAALHNANAIGPMRDRITMVLAQATDSLLPVGMAAGFVTCILSRQKQITAVGALMSLLCMTAVLITFTRSMLLSALLVMMLFSAFVFVFHAQLRKKLMVSGTALGICALLFIFATGMQQIWLGRMSLLIESGIETIVNWKPSEESKAGDDGMLQPIVPTKENADFNVSSRVVEYGIAWDMFKSHPVLGNGLGVKHEMRWETSSGESFTQWVAYIHNWPLYTLMVGGLLGIITYALVLLAPIVLRVTSLRVEPAHWTILRSVVLTMAIYGLFFAVFRLITFNLLLATAWGLILTQALSRAPKIQNNDRKSVDTGEASPPPSSPVQNTANQENMELKA</sequence>
<evidence type="ECO:0000313" key="8">
    <source>
        <dbReference type="EMBL" id="NYH10651.1"/>
    </source>
</evidence>
<accession>A0A7Y9VYX4</accession>
<dbReference type="GO" id="GO:0016020">
    <property type="term" value="C:membrane"/>
    <property type="evidence" value="ECO:0007669"/>
    <property type="project" value="UniProtKB-SubCell"/>
</dbReference>
<dbReference type="InterPro" id="IPR007016">
    <property type="entry name" value="O-antigen_ligase-rel_domated"/>
</dbReference>
<organism evidence="8 9">
    <name type="scientific">Pseudomonas moraviensis</name>
    <dbReference type="NCBI Taxonomy" id="321662"/>
    <lineage>
        <taxon>Bacteria</taxon>
        <taxon>Pseudomonadati</taxon>
        <taxon>Pseudomonadota</taxon>
        <taxon>Gammaproteobacteria</taxon>
        <taxon>Pseudomonadales</taxon>
        <taxon>Pseudomonadaceae</taxon>
        <taxon>Pseudomonas</taxon>
    </lineage>
</organism>
<keyword evidence="2 6" id="KW-0812">Transmembrane</keyword>
<dbReference type="AlphaFoldDB" id="A0A7Y9VYX4"/>
<feature type="transmembrane region" description="Helical" evidence="6">
    <location>
        <begin position="424"/>
        <end position="448"/>
    </location>
</feature>
<keyword evidence="3 6" id="KW-1133">Transmembrane helix</keyword>
<dbReference type="EMBL" id="JACCAT010000001">
    <property type="protein sequence ID" value="NYH10651.1"/>
    <property type="molecule type" value="Genomic_DNA"/>
</dbReference>
<feature type="region of interest" description="Disordered" evidence="5">
    <location>
        <begin position="508"/>
        <end position="541"/>
    </location>
</feature>
<feature type="transmembrane region" description="Helical" evidence="6">
    <location>
        <begin position="105"/>
        <end position="124"/>
    </location>
</feature>
<dbReference type="PANTHER" id="PTHR37422">
    <property type="entry name" value="TEICHURONIC ACID BIOSYNTHESIS PROTEIN TUAE"/>
    <property type="match status" value="1"/>
</dbReference>
<feature type="transmembrane region" description="Helical" evidence="6">
    <location>
        <begin position="460"/>
        <end position="479"/>
    </location>
</feature>
<feature type="transmembrane region" description="Helical" evidence="6">
    <location>
        <begin position="278"/>
        <end position="296"/>
    </location>
</feature>
<dbReference type="RefSeq" id="WP_179694154.1">
    <property type="nucleotide sequence ID" value="NZ_JACCAT010000001.1"/>
</dbReference>
<dbReference type="Pfam" id="PF04932">
    <property type="entry name" value="Wzy_C"/>
    <property type="match status" value="1"/>
</dbReference>
<feature type="transmembrane region" description="Helical" evidence="6">
    <location>
        <begin position="225"/>
        <end position="246"/>
    </location>
</feature>
<name>A0A7Y9VYX4_9PSED</name>
<evidence type="ECO:0000256" key="2">
    <source>
        <dbReference type="ARBA" id="ARBA00022692"/>
    </source>
</evidence>
<evidence type="ECO:0000256" key="6">
    <source>
        <dbReference type="SAM" id="Phobius"/>
    </source>
</evidence>
<feature type="transmembrane region" description="Helical" evidence="6">
    <location>
        <begin position="29"/>
        <end position="50"/>
    </location>
</feature>
<gene>
    <name evidence="8" type="ORF">GGI52_003694</name>
</gene>
<feature type="compositionally biased region" description="Polar residues" evidence="5">
    <location>
        <begin position="527"/>
        <end position="541"/>
    </location>
</feature>
<dbReference type="Proteomes" id="UP000553035">
    <property type="component" value="Unassembled WGS sequence"/>
</dbReference>
<dbReference type="PANTHER" id="PTHR37422:SF23">
    <property type="entry name" value="TEICHURONIC ACID BIOSYNTHESIS PROTEIN TUAE"/>
    <property type="match status" value="1"/>
</dbReference>
<comment type="subcellular location">
    <subcellularLocation>
        <location evidence="1">Membrane</location>
        <topology evidence="1">Multi-pass membrane protein</topology>
    </subcellularLocation>
</comment>
<dbReference type="InterPro" id="IPR051533">
    <property type="entry name" value="WaaL-like"/>
</dbReference>
<feature type="transmembrane region" description="Helical" evidence="6">
    <location>
        <begin position="162"/>
        <end position="184"/>
    </location>
</feature>
<protein>
    <recommendedName>
        <fullName evidence="7">O-antigen ligase-related domain-containing protein</fullName>
    </recommendedName>
</protein>
<keyword evidence="4 6" id="KW-0472">Membrane</keyword>